<dbReference type="Pfam" id="PF13188">
    <property type="entry name" value="PAS_8"/>
    <property type="match status" value="1"/>
</dbReference>
<keyword evidence="6" id="KW-0812">Transmembrane</keyword>
<gene>
    <name evidence="11" type="ORF">GCM10011396_41370</name>
</gene>
<sequence>MTSNPTQHKSRHTFACMIKAFCCAVLLFLSLPSAYAQQTQTARLPLALMLVSYHAGLPWSDDQVEGVKQTLTGEALDLRIEYMDTRHVAPSAAYYRQLEQLLLSKYAESPPAVLLASDDNALDFALRLRQVHYPNIPILFSGIGNERSESLKKTPRVAGVFDNVDINKNIDLLTHLRPNTKRLVFIHDDSRTSQIQLEEVQKIAPRWPQFKFEYLGGMSAQAIQQRLASLGAEDMIFMLSFSRDKNDRVFSHSQATDLWASSANAPLIAQRDIDMRPGVMGGFLVTGKNQGQILGDLARKWLHGTPIEQLPILENVTAPTFDYAMLQRWKIDHASLPAGSIVINEPEPLLKVSSPFFSLALSILISLIVIIALLLFFLQAKKRSQIALQTSEKNYRELFNFSSEAIFIHDVRNGAIIEVNERFSVLYGFPRTSAQTLRIEDVSAGVPPYTRVEAWAWLQKARDEGPQLFEWHAKRYDGQLFWAEVSLHMEELNGEQRVVASARDITERKRAVARANALEYHIKQVFQNLPVALFAIDHEHRITQWNTLLSTITGIPGNEVVGSTHTWRGFYTQPRPSLADLVLDGTGRAELDKLYEGKISDSSILPGAIEVEELCHLPGSNTDVWLHCTAAPLRDESGKVIGALETMTDITERKLAELALRESEFRLRAFIDNTPSIVYMKNLDGNYVLINDRFKNVFGLFDGKLIGRTDYEILSKETADELRKNDMELLRTKAPITLEEKVVRKGITYEYLSVKFPIFDSHGEVAYVAGISTDITDRKKIEAALKTSEATYRTLIDHAPEAILVLDVAHDARFIEVNKHAVQLFGYSQEDLLGKTPVELSKPVQPDGRSAESAAADYIAQALGGTETRFEWTCRHASGYDIPCEIHLVRLPDIGDKIHLRSSITDITERKAAQAAILRERNFLQALLESIPIPVFYKNREGVYMGCNEAFLGIMKMERQDIIGREVTDWLPPHLAKVYLEKDDELYSGEGRQVFEKLINEHLGEPRHVVFHRAVFKDPDGNIGGVIGVMLDVTELQKTRIALEELNRVLESRVSERTSELQQAMKHLIQSEKLAALGNLVAGIAHELNTPIGNIVTVASTLKDETSSFHKRLSSGTIRRSEALASAALMQQAGEMIENNAVRGAKLISDFKQVAVDQSSARRRSFDLRDTIEEVMTTLHPMLKRTTHKIDIDIPEKIELDSYPGPIEQIITNLIANSLIHGLDDRSSGNITISARSENQIVILDYSDDGRGMDEDTLAQIFDPFYTTKLGQGGSGLGLYIVYNLVTGVLGGKINAISSPGSGARFHMRLPRVAAS</sequence>
<dbReference type="Gene3D" id="1.10.287.130">
    <property type="match status" value="1"/>
</dbReference>
<dbReference type="InterPro" id="IPR035965">
    <property type="entry name" value="PAS-like_dom_sf"/>
</dbReference>
<dbReference type="InterPro" id="IPR036097">
    <property type="entry name" value="HisK_dim/P_sf"/>
</dbReference>
<feature type="domain" description="PAC" evidence="10">
    <location>
        <begin position="992"/>
        <end position="1045"/>
    </location>
</feature>
<dbReference type="Pfam" id="PF00989">
    <property type="entry name" value="PAS"/>
    <property type="match status" value="1"/>
</dbReference>
<evidence type="ECO:0000256" key="1">
    <source>
        <dbReference type="ARBA" id="ARBA00000085"/>
    </source>
</evidence>
<evidence type="ECO:0000259" key="8">
    <source>
        <dbReference type="PROSITE" id="PS50109"/>
    </source>
</evidence>
<dbReference type="PANTHER" id="PTHR43304:SF1">
    <property type="entry name" value="PAC DOMAIN-CONTAINING PROTEIN"/>
    <property type="match status" value="1"/>
</dbReference>
<dbReference type="Pfam" id="PF08448">
    <property type="entry name" value="PAS_4"/>
    <property type="match status" value="4"/>
</dbReference>
<reference evidence="11" key="1">
    <citation type="journal article" date="2014" name="Int. J. Syst. Evol. Microbiol.">
        <title>Complete genome sequence of Corynebacterium casei LMG S-19264T (=DSM 44701T), isolated from a smear-ripened cheese.</title>
        <authorList>
            <consortium name="US DOE Joint Genome Institute (JGI-PGF)"/>
            <person name="Walter F."/>
            <person name="Albersmeier A."/>
            <person name="Kalinowski J."/>
            <person name="Ruckert C."/>
        </authorList>
    </citation>
    <scope>NUCLEOTIDE SEQUENCE</scope>
    <source>
        <strain evidence="11">CGMCC 1.10998</strain>
    </source>
</reference>
<dbReference type="Gene3D" id="3.40.50.2300">
    <property type="match status" value="2"/>
</dbReference>
<dbReference type="Gene3D" id="3.30.565.10">
    <property type="entry name" value="Histidine kinase-like ATPase, C-terminal domain"/>
    <property type="match status" value="1"/>
</dbReference>
<dbReference type="SMART" id="SM00388">
    <property type="entry name" value="HisKA"/>
    <property type="match status" value="1"/>
</dbReference>
<feature type="domain" description="Histidine kinase" evidence="8">
    <location>
        <begin position="1083"/>
        <end position="1314"/>
    </location>
</feature>
<dbReference type="RefSeq" id="WP_188567998.1">
    <property type="nucleotide sequence ID" value="NZ_BMED01000004.1"/>
</dbReference>
<dbReference type="CDD" id="cd00075">
    <property type="entry name" value="HATPase"/>
    <property type="match status" value="1"/>
</dbReference>
<dbReference type="PROSITE" id="PS50112">
    <property type="entry name" value="PAS"/>
    <property type="match status" value="5"/>
</dbReference>
<dbReference type="Proteomes" id="UP000637423">
    <property type="component" value="Unassembled WGS sequence"/>
</dbReference>
<feature type="domain" description="PAC" evidence="10">
    <location>
        <begin position="610"/>
        <end position="662"/>
    </location>
</feature>
<dbReference type="PROSITE" id="PS50109">
    <property type="entry name" value="HIS_KIN"/>
    <property type="match status" value="1"/>
</dbReference>
<dbReference type="CDD" id="cd00130">
    <property type="entry name" value="PAS"/>
    <property type="match status" value="5"/>
</dbReference>
<dbReference type="GO" id="GO:0000155">
    <property type="term" value="F:phosphorelay sensor kinase activity"/>
    <property type="evidence" value="ECO:0007669"/>
    <property type="project" value="InterPro"/>
</dbReference>
<dbReference type="SUPFAM" id="SSF55785">
    <property type="entry name" value="PYP-like sensor domain (PAS domain)"/>
    <property type="match status" value="5"/>
</dbReference>
<feature type="domain" description="PAC" evidence="10">
    <location>
        <begin position="467"/>
        <end position="517"/>
    </location>
</feature>
<dbReference type="InterPro" id="IPR003661">
    <property type="entry name" value="HisK_dim/P_dom"/>
</dbReference>
<evidence type="ECO:0000313" key="11">
    <source>
        <dbReference type="EMBL" id="GGC89852.1"/>
    </source>
</evidence>
<keyword evidence="6" id="KW-0472">Membrane</keyword>
<evidence type="ECO:0000256" key="7">
    <source>
        <dbReference type="SAM" id="SignalP"/>
    </source>
</evidence>
<feature type="domain" description="PAC" evidence="10">
    <location>
        <begin position="736"/>
        <end position="787"/>
    </location>
</feature>
<keyword evidence="12" id="KW-1185">Reference proteome</keyword>
<dbReference type="SUPFAM" id="SSF47384">
    <property type="entry name" value="Homodimeric domain of signal transducing histidine kinase"/>
    <property type="match status" value="1"/>
</dbReference>
<dbReference type="InterPro" id="IPR013767">
    <property type="entry name" value="PAS_fold"/>
</dbReference>
<name>A0A916UWA7_9BURK</name>
<evidence type="ECO:0000256" key="6">
    <source>
        <dbReference type="SAM" id="Phobius"/>
    </source>
</evidence>
<evidence type="ECO:0000313" key="12">
    <source>
        <dbReference type="Proteomes" id="UP000637423"/>
    </source>
</evidence>
<dbReference type="InterPro" id="IPR000700">
    <property type="entry name" value="PAS-assoc_C"/>
</dbReference>
<feature type="domain" description="PAS" evidence="9">
    <location>
        <begin position="518"/>
        <end position="562"/>
    </location>
</feature>
<feature type="signal peptide" evidence="7">
    <location>
        <begin position="1"/>
        <end position="36"/>
    </location>
</feature>
<dbReference type="InterPro" id="IPR004358">
    <property type="entry name" value="Sig_transdc_His_kin-like_C"/>
</dbReference>
<dbReference type="SMART" id="SM00091">
    <property type="entry name" value="PAS"/>
    <property type="match status" value="5"/>
</dbReference>
<feature type="transmembrane region" description="Helical" evidence="6">
    <location>
        <begin position="356"/>
        <end position="378"/>
    </location>
</feature>
<comment type="catalytic activity">
    <reaction evidence="1">
        <text>ATP + protein L-histidine = ADP + protein N-phospho-L-histidine.</text>
        <dbReference type="EC" id="2.7.13.3"/>
    </reaction>
</comment>
<evidence type="ECO:0000256" key="3">
    <source>
        <dbReference type="ARBA" id="ARBA00022553"/>
    </source>
</evidence>
<dbReference type="InterPro" id="IPR005467">
    <property type="entry name" value="His_kinase_dom"/>
</dbReference>
<evidence type="ECO:0000259" key="10">
    <source>
        <dbReference type="PROSITE" id="PS50113"/>
    </source>
</evidence>
<reference evidence="11" key="2">
    <citation type="submission" date="2020-09" db="EMBL/GenBank/DDBJ databases">
        <authorList>
            <person name="Sun Q."/>
            <person name="Zhou Y."/>
        </authorList>
    </citation>
    <scope>NUCLEOTIDE SEQUENCE</scope>
    <source>
        <strain evidence="11">CGMCC 1.10998</strain>
    </source>
</reference>
<dbReference type="EMBL" id="BMED01000004">
    <property type="protein sequence ID" value="GGC89852.1"/>
    <property type="molecule type" value="Genomic_DNA"/>
</dbReference>
<organism evidence="11 12">
    <name type="scientific">Undibacterium terreum</name>
    <dbReference type="NCBI Taxonomy" id="1224302"/>
    <lineage>
        <taxon>Bacteria</taxon>
        <taxon>Pseudomonadati</taxon>
        <taxon>Pseudomonadota</taxon>
        <taxon>Betaproteobacteria</taxon>
        <taxon>Burkholderiales</taxon>
        <taxon>Oxalobacteraceae</taxon>
        <taxon>Undibacterium</taxon>
    </lineage>
</organism>
<keyword evidence="7" id="KW-0732">Signal</keyword>
<dbReference type="GO" id="GO:0006355">
    <property type="term" value="P:regulation of DNA-templated transcription"/>
    <property type="evidence" value="ECO:0007669"/>
    <property type="project" value="InterPro"/>
</dbReference>
<evidence type="ECO:0000259" key="9">
    <source>
        <dbReference type="PROSITE" id="PS50112"/>
    </source>
</evidence>
<evidence type="ECO:0000256" key="5">
    <source>
        <dbReference type="ARBA" id="ARBA00022777"/>
    </source>
</evidence>
<dbReference type="PRINTS" id="PR00344">
    <property type="entry name" value="BCTRLSENSOR"/>
</dbReference>
<dbReference type="EC" id="2.7.13.3" evidence="2"/>
<dbReference type="PANTHER" id="PTHR43304">
    <property type="entry name" value="PHYTOCHROME-LIKE PROTEIN CPH1"/>
    <property type="match status" value="1"/>
</dbReference>
<dbReference type="Pfam" id="PF02518">
    <property type="entry name" value="HATPase_c"/>
    <property type="match status" value="1"/>
</dbReference>
<dbReference type="InterPro" id="IPR036890">
    <property type="entry name" value="HATPase_C_sf"/>
</dbReference>
<protein>
    <recommendedName>
        <fullName evidence="2">histidine kinase</fullName>
        <ecNumber evidence="2">2.7.13.3</ecNumber>
    </recommendedName>
</protein>
<dbReference type="InterPro" id="IPR003594">
    <property type="entry name" value="HATPase_dom"/>
</dbReference>
<feature type="domain" description="PAS" evidence="9">
    <location>
        <begin position="663"/>
        <end position="733"/>
    </location>
</feature>
<comment type="caution">
    <text evidence="11">The sequence shown here is derived from an EMBL/GenBank/DDBJ whole genome shotgun (WGS) entry which is preliminary data.</text>
</comment>
<feature type="domain" description="PAS" evidence="9">
    <location>
        <begin position="788"/>
        <end position="866"/>
    </location>
</feature>
<dbReference type="SMART" id="SM00387">
    <property type="entry name" value="HATPase_c"/>
    <property type="match status" value="1"/>
</dbReference>
<feature type="chain" id="PRO_5036903588" description="histidine kinase" evidence="7">
    <location>
        <begin position="37"/>
        <end position="1316"/>
    </location>
</feature>
<dbReference type="InterPro" id="IPR052162">
    <property type="entry name" value="Sensor_kinase/Photoreceptor"/>
</dbReference>
<dbReference type="InterPro" id="IPR013656">
    <property type="entry name" value="PAS_4"/>
</dbReference>
<dbReference type="SUPFAM" id="SSF55874">
    <property type="entry name" value="ATPase domain of HSP90 chaperone/DNA topoisomerase II/histidine kinase"/>
    <property type="match status" value="1"/>
</dbReference>
<accession>A0A916UWA7</accession>
<dbReference type="InterPro" id="IPR001610">
    <property type="entry name" value="PAC"/>
</dbReference>
<feature type="domain" description="PAS" evidence="9">
    <location>
        <begin position="920"/>
        <end position="973"/>
    </location>
</feature>
<evidence type="ECO:0000256" key="4">
    <source>
        <dbReference type="ARBA" id="ARBA00022679"/>
    </source>
</evidence>
<dbReference type="SMART" id="SM00086">
    <property type="entry name" value="PAC"/>
    <property type="match status" value="5"/>
</dbReference>
<dbReference type="CDD" id="cd00082">
    <property type="entry name" value="HisKA"/>
    <property type="match status" value="1"/>
</dbReference>
<dbReference type="Gene3D" id="3.30.450.20">
    <property type="entry name" value="PAS domain"/>
    <property type="match status" value="5"/>
</dbReference>
<proteinExistence type="predicted"/>
<evidence type="ECO:0000256" key="2">
    <source>
        <dbReference type="ARBA" id="ARBA00012438"/>
    </source>
</evidence>
<dbReference type="PROSITE" id="PS50113">
    <property type="entry name" value="PAC"/>
    <property type="match status" value="4"/>
</dbReference>
<keyword evidence="5" id="KW-0418">Kinase</keyword>
<keyword evidence="6" id="KW-1133">Transmembrane helix</keyword>
<dbReference type="NCBIfam" id="TIGR00229">
    <property type="entry name" value="sensory_box"/>
    <property type="match status" value="4"/>
</dbReference>
<keyword evidence="4" id="KW-0808">Transferase</keyword>
<feature type="domain" description="PAS" evidence="9">
    <location>
        <begin position="391"/>
        <end position="431"/>
    </location>
</feature>
<keyword evidence="3" id="KW-0597">Phosphoprotein</keyword>
<dbReference type="InterPro" id="IPR000014">
    <property type="entry name" value="PAS"/>
</dbReference>